<proteinExistence type="inferred from homology"/>
<evidence type="ECO:0000256" key="1">
    <source>
        <dbReference type="ARBA" id="ARBA00010062"/>
    </source>
</evidence>
<gene>
    <name evidence="6" type="ORF">KHM83_00180</name>
</gene>
<dbReference type="RefSeq" id="WP_213234873.1">
    <property type="nucleotide sequence ID" value="NZ_JAHBCL010000001.1"/>
</dbReference>
<dbReference type="InterPro" id="IPR051010">
    <property type="entry name" value="BCAA_transport"/>
</dbReference>
<evidence type="ECO:0000259" key="5">
    <source>
        <dbReference type="Pfam" id="PF13458"/>
    </source>
</evidence>
<dbReference type="PROSITE" id="PS51257">
    <property type="entry name" value="PROKAR_LIPOPROTEIN"/>
    <property type="match status" value="1"/>
</dbReference>
<dbReference type="PRINTS" id="PR00337">
    <property type="entry name" value="LEUILEVALBP"/>
</dbReference>
<keyword evidence="2" id="KW-0813">Transport</keyword>
<dbReference type="EMBL" id="JAHBCL010000001">
    <property type="protein sequence ID" value="MBS7525083.1"/>
    <property type="molecule type" value="Genomic_DNA"/>
</dbReference>
<evidence type="ECO:0000256" key="4">
    <source>
        <dbReference type="ARBA" id="ARBA00022970"/>
    </source>
</evidence>
<sequence>MIRSWRLKGILAILMVILLFSGCQKEPLTIGLMGTMTGPNSDLSISGRRGAEIAVDEINQSGGLLGREVQLKRIDDENDKQIAMAGLNICADEGVKLVIGPYTSGMITPNIEKVNALDMLLLGPTISADELSGKDDHFIRFIASTQEQAVILANYITEVSLQRVVILSDSRNDGFADALIQNFEEKIKIQMGIDVSALRFNPQQDIALDTVIKEVKTLQPDGIFIIASAEDLAFIAQRLHQEAIDAKLFGPLWANTPELMRKGGKAVEGIVVIGGIDPENGNPAFNAFSATFTERFGEAPTFASVYSYETVKALAQAVEKAKSAEPDAVKAALIEIGSYEGLQGIYQIDAYGDNTRAYMLFQNIGGEMRKVD</sequence>
<organism evidence="6 7">
    <name type="scientific">Fusibacter paucivorans</name>
    <dbReference type="NCBI Taxonomy" id="76009"/>
    <lineage>
        <taxon>Bacteria</taxon>
        <taxon>Bacillati</taxon>
        <taxon>Bacillota</taxon>
        <taxon>Clostridia</taxon>
        <taxon>Eubacteriales</taxon>
        <taxon>Eubacteriales Family XII. Incertae Sedis</taxon>
        <taxon>Fusibacter</taxon>
    </lineage>
</organism>
<dbReference type="SUPFAM" id="SSF53822">
    <property type="entry name" value="Periplasmic binding protein-like I"/>
    <property type="match status" value="1"/>
</dbReference>
<dbReference type="PANTHER" id="PTHR30483">
    <property type="entry name" value="LEUCINE-SPECIFIC-BINDING PROTEIN"/>
    <property type="match status" value="1"/>
</dbReference>
<evidence type="ECO:0000256" key="3">
    <source>
        <dbReference type="ARBA" id="ARBA00022729"/>
    </source>
</evidence>
<dbReference type="InterPro" id="IPR000709">
    <property type="entry name" value="Leu_Ile_Val-bd"/>
</dbReference>
<protein>
    <submittedName>
        <fullName evidence="6">ABC transporter substrate-binding protein</fullName>
    </submittedName>
</protein>
<dbReference type="Proteomes" id="UP000746471">
    <property type="component" value="Unassembled WGS sequence"/>
</dbReference>
<reference evidence="6 7" key="1">
    <citation type="submission" date="2021-05" db="EMBL/GenBank/DDBJ databases">
        <title>Fusibacter ferrireducens sp. nov., an anaerobic, sulfur- and Fe-reducing bacterium isolated from the mangrove sediment.</title>
        <authorList>
            <person name="Qiu D."/>
        </authorList>
    </citation>
    <scope>NUCLEOTIDE SEQUENCE [LARGE SCALE GENOMIC DNA]</scope>
    <source>
        <strain evidence="6 7">DSM 12116</strain>
    </source>
</reference>
<dbReference type="InterPro" id="IPR028082">
    <property type="entry name" value="Peripla_BP_I"/>
</dbReference>
<dbReference type="Gene3D" id="3.40.50.2300">
    <property type="match status" value="2"/>
</dbReference>
<comment type="similarity">
    <text evidence="1">Belongs to the leucine-binding protein family.</text>
</comment>
<evidence type="ECO:0000313" key="6">
    <source>
        <dbReference type="EMBL" id="MBS7525083.1"/>
    </source>
</evidence>
<feature type="domain" description="Leucine-binding protein" evidence="5">
    <location>
        <begin position="27"/>
        <end position="362"/>
    </location>
</feature>
<dbReference type="Pfam" id="PF13458">
    <property type="entry name" value="Peripla_BP_6"/>
    <property type="match status" value="1"/>
</dbReference>
<keyword evidence="7" id="KW-1185">Reference proteome</keyword>
<comment type="caution">
    <text evidence="6">The sequence shown here is derived from an EMBL/GenBank/DDBJ whole genome shotgun (WGS) entry which is preliminary data.</text>
</comment>
<accession>A0ABS5PJ37</accession>
<keyword evidence="3" id="KW-0732">Signal</keyword>
<name>A0ABS5PJ37_9FIRM</name>
<evidence type="ECO:0000313" key="7">
    <source>
        <dbReference type="Proteomes" id="UP000746471"/>
    </source>
</evidence>
<keyword evidence="4" id="KW-0029">Amino-acid transport</keyword>
<evidence type="ECO:0000256" key="2">
    <source>
        <dbReference type="ARBA" id="ARBA00022448"/>
    </source>
</evidence>
<dbReference type="InterPro" id="IPR028081">
    <property type="entry name" value="Leu-bd"/>
</dbReference>
<dbReference type="PANTHER" id="PTHR30483:SF6">
    <property type="entry name" value="PERIPLASMIC BINDING PROTEIN OF ABC TRANSPORTER FOR NATURAL AMINO ACIDS"/>
    <property type="match status" value="1"/>
</dbReference>